<evidence type="ECO:0000256" key="5">
    <source>
        <dbReference type="ARBA" id="ARBA00023145"/>
    </source>
</evidence>
<feature type="binding site" evidence="9 11">
    <location>
        <begin position="73"/>
        <end position="75"/>
    </location>
    <ligand>
        <name>substrate</name>
    </ligand>
</feature>
<dbReference type="PANTHER" id="PTHR21012">
    <property type="entry name" value="ASPARTATE 1-DECARBOXYLASE"/>
    <property type="match status" value="1"/>
</dbReference>
<dbReference type="SUPFAM" id="SSF50692">
    <property type="entry name" value="ADC-like"/>
    <property type="match status" value="1"/>
</dbReference>
<dbReference type="OrthoDB" id="9803983at2"/>
<dbReference type="Pfam" id="PF02261">
    <property type="entry name" value="Asp_decarbox"/>
    <property type="match status" value="1"/>
</dbReference>
<feature type="chain" id="PRO_5013992745" description="Aspartate 1-decarboxylase beta chain" evidence="9 13">
    <location>
        <begin position="1"/>
        <end position="24"/>
    </location>
</feature>
<evidence type="ECO:0000256" key="11">
    <source>
        <dbReference type="PIRSR" id="PIRSR006246-2"/>
    </source>
</evidence>
<keyword evidence="7 9" id="KW-0704">Schiff base</keyword>
<protein>
    <recommendedName>
        <fullName evidence="9">Aspartate 1-decarboxylase</fullName>
        <ecNumber evidence="9">4.1.1.11</ecNumber>
    </recommendedName>
    <alternativeName>
        <fullName evidence="9">Aspartate alpha-decarboxylase</fullName>
    </alternativeName>
    <component>
        <recommendedName>
            <fullName evidence="9">Aspartate 1-decarboxylase beta chain</fullName>
        </recommendedName>
    </component>
    <component>
        <recommendedName>
            <fullName evidence="9">Aspartate 1-decarboxylase alpha chain</fullName>
        </recommendedName>
    </component>
</protein>
<reference evidence="14 15" key="1">
    <citation type="submission" date="2016-02" db="EMBL/GenBank/DDBJ databases">
        <title>Draft genome sequence of Thermodesulfatator sp. S606.</title>
        <authorList>
            <person name="Lai Q."/>
            <person name="Cao J."/>
            <person name="Dupont S."/>
            <person name="Shao Z."/>
            <person name="Jebbar M."/>
            <person name="Alain K."/>
        </authorList>
    </citation>
    <scope>NUCLEOTIDE SEQUENCE [LARGE SCALE GENOMIC DNA]</scope>
    <source>
        <strain evidence="14 15">S606</strain>
    </source>
</reference>
<evidence type="ECO:0000256" key="10">
    <source>
        <dbReference type="PIRSR" id="PIRSR006246-1"/>
    </source>
</evidence>
<evidence type="ECO:0000256" key="3">
    <source>
        <dbReference type="ARBA" id="ARBA00022793"/>
    </source>
</evidence>
<evidence type="ECO:0000313" key="14">
    <source>
        <dbReference type="EMBL" id="OAG27625.1"/>
    </source>
</evidence>
<dbReference type="EMBL" id="LSFI01000023">
    <property type="protein sequence ID" value="OAG27625.1"/>
    <property type="molecule type" value="Genomic_DNA"/>
</dbReference>
<dbReference type="Proteomes" id="UP000076964">
    <property type="component" value="Unassembled WGS sequence"/>
</dbReference>
<evidence type="ECO:0000256" key="4">
    <source>
        <dbReference type="ARBA" id="ARBA00022813"/>
    </source>
</evidence>
<comment type="caution">
    <text evidence="14">The sequence shown here is derived from an EMBL/GenBank/DDBJ whole genome shotgun (WGS) entry which is preliminary data.</text>
</comment>
<sequence length="124" mass="14319">MWRKFLRSKLHTVRVTAKNLEYEGSLTLDPRFMIAAGLEPFESVWVYNLENGERFETYVIKGEWGSKEVCLNGAAARKGEVGDRLIVVSYHWLTPEDIESATVRLVYVDDENNIIQEKDLPVKE</sequence>
<evidence type="ECO:0000256" key="6">
    <source>
        <dbReference type="ARBA" id="ARBA00023239"/>
    </source>
</evidence>
<dbReference type="STRING" id="1795632.TH606_05780"/>
<evidence type="ECO:0000256" key="9">
    <source>
        <dbReference type="HAMAP-Rule" id="MF_00446"/>
    </source>
</evidence>
<keyword evidence="3 9" id="KW-0210">Decarboxylase</keyword>
<keyword evidence="4 9" id="KW-0068">Autocatalytic cleavage</keyword>
<dbReference type="HAMAP" id="MF_00446">
    <property type="entry name" value="PanD"/>
    <property type="match status" value="1"/>
</dbReference>
<comment type="subunit">
    <text evidence="9">Heterooctamer of four alpha and four beta subunits.</text>
</comment>
<evidence type="ECO:0000313" key="15">
    <source>
        <dbReference type="Proteomes" id="UP000076964"/>
    </source>
</evidence>
<feature type="chain" id="PRO_5013992744" description="Aspartate 1-decarboxylase alpha chain" evidence="9 13">
    <location>
        <begin position="25"/>
        <end position="124"/>
    </location>
</feature>
<evidence type="ECO:0000256" key="13">
    <source>
        <dbReference type="PIRSR" id="PIRSR006246-5"/>
    </source>
</evidence>
<dbReference type="UniPathway" id="UPA00028">
    <property type="reaction ID" value="UER00002"/>
</dbReference>
<gene>
    <name evidence="9" type="primary">panD</name>
    <name evidence="14" type="ORF">TH606_05780</name>
</gene>
<evidence type="ECO:0000256" key="12">
    <source>
        <dbReference type="PIRSR" id="PIRSR006246-3"/>
    </source>
</evidence>
<proteinExistence type="inferred from homology"/>
<comment type="PTM">
    <text evidence="9 12">Is synthesized initially as an inactive proenzyme, which is activated by self-cleavage at a specific serine bond to produce a beta-subunit with a hydroxyl group at its C-terminus and an alpha-subunit with a pyruvoyl group at its N-terminus.</text>
</comment>
<dbReference type="GO" id="GO:0006523">
    <property type="term" value="P:alanine biosynthetic process"/>
    <property type="evidence" value="ECO:0007669"/>
    <property type="project" value="InterPro"/>
</dbReference>
<dbReference type="PIRSF" id="PIRSF006246">
    <property type="entry name" value="Asp_decarbox"/>
    <property type="match status" value="1"/>
</dbReference>
<comment type="pathway">
    <text evidence="9">Cofactor biosynthesis; (R)-pantothenate biosynthesis; beta-alanine from L-aspartate: step 1/1.</text>
</comment>
<feature type="active site" description="Schiff-base intermediate with substrate; via pyruvic acid" evidence="9 10">
    <location>
        <position position="25"/>
    </location>
</feature>
<dbReference type="InterPro" id="IPR009010">
    <property type="entry name" value="Asp_de-COase-like_dom_sf"/>
</dbReference>
<dbReference type="GO" id="GO:0004068">
    <property type="term" value="F:aspartate 1-decarboxylase activity"/>
    <property type="evidence" value="ECO:0007669"/>
    <property type="project" value="UniProtKB-UniRule"/>
</dbReference>
<dbReference type="RefSeq" id="WP_068541975.1">
    <property type="nucleotide sequence ID" value="NZ_LSFI01000023.1"/>
</dbReference>
<dbReference type="GO" id="GO:0005829">
    <property type="term" value="C:cytosol"/>
    <property type="evidence" value="ECO:0007669"/>
    <property type="project" value="TreeGrafter"/>
</dbReference>
<keyword evidence="6 9" id="KW-0456">Lyase</keyword>
<accession>A0A177E6V5</accession>
<keyword evidence="2 9" id="KW-0566">Pantothenate biosynthesis</keyword>
<keyword evidence="8 9" id="KW-0670">Pyruvate</keyword>
<evidence type="ECO:0000256" key="8">
    <source>
        <dbReference type="ARBA" id="ARBA00023317"/>
    </source>
</evidence>
<dbReference type="InterPro" id="IPR003190">
    <property type="entry name" value="Asp_decarbox"/>
</dbReference>
<keyword evidence="15" id="KW-1185">Reference proteome</keyword>
<dbReference type="AlphaFoldDB" id="A0A177E6V5"/>
<comment type="cofactor">
    <cofactor evidence="9 10">
        <name>pyruvate</name>
        <dbReference type="ChEBI" id="CHEBI:15361"/>
    </cofactor>
    <text evidence="9 10">Binds 1 pyruvoyl group covalently per subunit.</text>
</comment>
<comment type="subcellular location">
    <subcellularLocation>
        <location evidence="9">Cytoplasm</location>
    </subcellularLocation>
</comment>
<dbReference type="CDD" id="cd06919">
    <property type="entry name" value="Asp_decarbox"/>
    <property type="match status" value="1"/>
</dbReference>
<feature type="modified residue" description="Pyruvic acid (Ser)" evidence="9 12">
    <location>
        <position position="25"/>
    </location>
</feature>
<keyword evidence="1 9" id="KW-0963">Cytoplasm</keyword>
<organism evidence="14 15">
    <name type="scientific">Thermodesulfatator autotrophicus</name>
    <dbReference type="NCBI Taxonomy" id="1795632"/>
    <lineage>
        <taxon>Bacteria</taxon>
        <taxon>Pseudomonadati</taxon>
        <taxon>Thermodesulfobacteriota</taxon>
        <taxon>Thermodesulfobacteria</taxon>
        <taxon>Thermodesulfobacteriales</taxon>
        <taxon>Thermodesulfatatoraceae</taxon>
        <taxon>Thermodesulfatator</taxon>
    </lineage>
</organism>
<comment type="catalytic activity">
    <reaction evidence="9">
        <text>L-aspartate + H(+) = beta-alanine + CO2</text>
        <dbReference type="Rhea" id="RHEA:19497"/>
        <dbReference type="ChEBI" id="CHEBI:15378"/>
        <dbReference type="ChEBI" id="CHEBI:16526"/>
        <dbReference type="ChEBI" id="CHEBI:29991"/>
        <dbReference type="ChEBI" id="CHEBI:57966"/>
        <dbReference type="EC" id="4.1.1.11"/>
    </reaction>
</comment>
<feature type="active site" description="Proton donor" evidence="9 10">
    <location>
        <position position="58"/>
    </location>
</feature>
<evidence type="ECO:0000256" key="1">
    <source>
        <dbReference type="ARBA" id="ARBA00022490"/>
    </source>
</evidence>
<comment type="similarity">
    <text evidence="9">Belongs to the PanD family.</text>
</comment>
<comment type="function">
    <text evidence="9">Catalyzes the pyruvoyl-dependent decarboxylation of aspartate to produce beta-alanine.</text>
</comment>
<dbReference type="EC" id="4.1.1.11" evidence="9"/>
<evidence type="ECO:0000256" key="2">
    <source>
        <dbReference type="ARBA" id="ARBA00022655"/>
    </source>
</evidence>
<dbReference type="Gene3D" id="2.40.40.20">
    <property type="match status" value="1"/>
</dbReference>
<dbReference type="NCBIfam" id="TIGR00223">
    <property type="entry name" value="panD"/>
    <property type="match status" value="1"/>
</dbReference>
<dbReference type="PANTHER" id="PTHR21012:SF0">
    <property type="entry name" value="ASPARTATE 1-DECARBOXYLASE"/>
    <property type="match status" value="1"/>
</dbReference>
<dbReference type="GO" id="GO:0015940">
    <property type="term" value="P:pantothenate biosynthetic process"/>
    <property type="evidence" value="ECO:0007669"/>
    <property type="project" value="UniProtKB-UniRule"/>
</dbReference>
<evidence type="ECO:0000256" key="7">
    <source>
        <dbReference type="ARBA" id="ARBA00023270"/>
    </source>
</evidence>
<name>A0A177E6V5_9BACT</name>
<feature type="binding site" evidence="9 11">
    <location>
        <position position="57"/>
    </location>
    <ligand>
        <name>substrate</name>
    </ligand>
</feature>
<keyword evidence="5 9" id="KW-0865">Zymogen</keyword>